<dbReference type="PANTHER" id="PTHR14360">
    <property type="entry name" value="PROTEIN FMP32, MITOCHONDRIAL"/>
    <property type="match status" value="1"/>
</dbReference>
<keyword evidence="5" id="KW-0175">Coiled coil</keyword>
<evidence type="ECO:0000256" key="7">
    <source>
        <dbReference type="ARBA" id="ARBA00023136"/>
    </source>
</evidence>
<protein>
    <submittedName>
        <fullName evidence="8">Uncharacterized protein</fullName>
    </submittedName>
</protein>
<evidence type="ECO:0000313" key="8">
    <source>
        <dbReference type="EMBL" id="KAG2200310.1"/>
    </source>
</evidence>
<keyword evidence="6" id="KW-0496">Mitochondrion</keyword>
<evidence type="ECO:0000256" key="6">
    <source>
        <dbReference type="ARBA" id="ARBA00023128"/>
    </source>
</evidence>
<keyword evidence="4" id="KW-1133">Transmembrane helix</keyword>
<proteinExistence type="predicted"/>
<dbReference type="Gene3D" id="1.20.5.340">
    <property type="match status" value="1"/>
</dbReference>
<comment type="caution">
    <text evidence="8">The sequence shown here is derived from an EMBL/GenBank/DDBJ whole genome shotgun (WGS) entry which is preliminary data.</text>
</comment>
<sequence>MVQLVRHFAPHIFRRHIRTTSITKGSDYPTRSPYDDAMNTFDDIVKETVAVTGKTIDVPSQHHFDTYNIVQDLQAQGFSKEQAVVIMKGMKFKLRESVAQLHQELLLKSALENESYLFSAAVSELRTEIQMMRQKDTQALKAETFSVTREVEALAQRIREDVDLIKNEIALDMDNRKNETRSDQKEIDMTIQELNSKFTVKLGEVRTGLESTRWETIWKGLAGVAASSLAIATIAYFLTNFAEKRDQEQRAQKLKRKKQMQEDARSAGLVDMDAVY</sequence>
<dbReference type="EMBL" id="JAEPRD010000085">
    <property type="protein sequence ID" value="KAG2200310.1"/>
    <property type="molecule type" value="Genomic_DNA"/>
</dbReference>
<dbReference type="GO" id="GO:0005739">
    <property type="term" value="C:mitochondrion"/>
    <property type="evidence" value="ECO:0007669"/>
    <property type="project" value="UniProtKB-SubCell"/>
</dbReference>
<keyword evidence="9" id="KW-1185">Reference proteome</keyword>
<evidence type="ECO:0000256" key="1">
    <source>
        <dbReference type="ARBA" id="ARBA00004173"/>
    </source>
</evidence>
<dbReference type="InterPro" id="IPR024461">
    <property type="entry name" value="CCDC90-like"/>
</dbReference>
<dbReference type="PANTHER" id="PTHR14360:SF12">
    <property type="entry name" value="MOZ PROTEIN REPRESENTS A CHROMATIN-ASSOCIATED ACETYLTRANSFERASE"/>
    <property type="match status" value="1"/>
</dbReference>
<name>A0A8H7QYR8_9FUNG</name>
<dbReference type="Proteomes" id="UP000603453">
    <property type="component" value="Unassembled WGS sequence"/>
</dbReference>
<dbReference type="Pfam" id="PF07798">
    <property type="entry name" value="CCDC90-like"/>
    <property type="match status" value="1"/>
</dbReference>
<keyword evidence="7" id="KW-0472">Membrane</keyword>
<evidence type="ECO:0000313" key="9">
    <source>
        <dbReference type="Proteomes" id="UP000603453"/>
    </source>
</evidence>
<comment type="subcellular location">
    <subcellularLocation>
        <location evidence="2">Membrane</location>
    </subcellularLocation>
    <subcellularLocation>
        <location evidence="1">Mitochondrion</location>
    </subcellularLocation>
</comment>
<organism evidence="8 9">
    <name type="scientific">Mucor saturninus</name>
    <dbReference type="NCBI Taxonomy" id="64648"/>
    <lineage>
        <taxon>Eukaryota</taxon>
        <taxon>Fungi</taxon>
        <taxon>Fungi incertae sedis</taxon>
        <taxon>Mucoromycota</taxon>
        <taxon>Mucoromycotina</taxon>
        <taxon>Mucoromycetes</taxon>
        <taxon>Mucorales</taxon>
        <taxon>Mucorineae</taxon>
        <taxon>Mucoraceae</taxon>
        <taxon>Mucor</taxon>
    </lineage>
</organism>
<dbReference type="AlphaFoldDB" id="A0A8H7QYR8"/>
<accession>A0A8H7QYR8</accession>
<evidence type="ECO:0000256" key="3">
    <source>
        <dbReference type="ARBA" id="ARBA00022692"/>
    </source>
</evidence>
<dbReference type="OrthoDB" id="1552at2759"/>
<evidence type="ECO:0000256" key="4">
    <source>
        <dbReference type="ARBA" id="ARBA00022989"/>
    </source>
</evidence>
<reference evidence="8" key="1">
    <citation type="submission" date="2020-12" db="EMBL/GenBank/DDBJ databases">
        <title>Metabolic potential, ecology and presence of endohyphal bacteria is reflected in genomic diversity of Mucoromycotina.</title>
        <authorList>
            <person name="Muszewska A."/>
            <person name="Okrasinska A."/>
            <person name="Steczkiewicz K."/>
            <person name="Drgas O."/>
            <person name="Orlowska M."/>
            <person name="Perlinska-Lenart U."/>
            <person name="Aleksandrzak-Piekarczyk T."/>
            <person name="Szatraj K."/>
            <person name="Zielenkiewicz U."/>
            <person name="Pilsyk S."/>
            <person name="Malc E."/>
            <person name="Mieczkowski P."/>
            <person name="Kruszewska J.S."/>
            <person name="Biernat P."/>
            <person name="Pawlowska J."/>
        </authorList>
    </citation>
    <scope>NUCLEOTIDE SEQUENCE</scope>
    <source>
        <strain evidence="8">WA0000017839</strain>
    </source>
</reference>
<keyword evidence="3" id="KW-0812">Transmembrane</keyword>
<gene>
    <name evidence="8" type="ORF">INT47_000303</name>
</gene>
<evidence type="ECO:0000256" key="2">
    <source>
        <dbReference type="ARBA" id="ARBA00004370"/>
    </source>
</evidence>
<evidence type="ECO:0000256" key="5">
    <source>
        <dbReference type="ARBA" id="ARBA00023054"/>
    </source>
</evidence>
<dbReference type="GO" id="GO:0016020">
    <property type="term" value="C:membrane"/>
    <property type="evidence" value="ECO:0007669"/>
    <property type="project" value="UniProtKB-SubCell"/>
</dbReference>